<evidence type="ECO:0000313" key="2">
    <source>
        <dbReference type="Proteomes" id="UP000189666"/>
    </source>
</evidence>
<organism evidence="1 2">
    <name type="scientific">Carsonella ruddii</name>
    <dbReference type="NCBI Taxonomy" id="114186"/>
    <lineage>
        <taxon>Bacteria</taxon>
        <taxon>Pseudomonadati</taxon>
        <taxon>Pseudomonadota</taxon>
        <taxon>Gammaproteobacteria</taxon>
        <taxon>Oceanospirillales</taxon>
        <taxon>Halomonadaceae</taxon>
        <taxon>Zymobacter group</taxon>
        <taxon>Candidatus Carsonella</taxon>
    </lineage>
</organism>
<dbReference type="EMBL" id="CP019943">
    <property type="protein sequence ID" value="AQU89614.1"/>
    <property type="molecule type" value="Genomic_DNA"/>
</dbReference>
<gene>
    <name evidence="1" type="ORF">BW244_0196</name>
</gene>
<name>A0A1U9RRT0_CARRU</name>
<keyword evidence="1" id="KW-0456">Lyase</keyword>
<proteinExistence type="predicted"/>
<protein>
    <submittedName>
        <fullName evidence="1">Anthranilate synthase, aminase component</fullName>
        <ecNumber evidence="1">4.1.3.27</ecNumber>
    </submittedName>
</protein>
<evidence type="ECO:0000313" key="1">
    <source>
        <dbReference type="EMBL" id="AQU89614.1"/>
    </source>
</evidence>
<accession>A0A1U9RRT0</accession>
<sequence length="288" mass="35786">MKNLEIILEKYFKFKILFEKINLLINIFKVNKDNLIKSIFKIKNNSFKNKVDFLINDNYYINVDYLNYKKYLIFNENYNFYFKNNFYKFESIIKLKKNNIIIYLKNKFFVLSLEENILNLLFFKINYFNYFLKINFTNSFFLKKNISFINNFIFIVKKKESKINFFQDDFNFILFLKKKNSILLNIKKKKFGFFSFLKKEKKIMVFLNKNYLFLKTIEKNSNIIKIKIYFKKGDFFFCFNSKYFFKLKNNKIKYLILNYFVNKKIVVLKKYFYFFKKNEYCFKTIGYI</sequence>
<dbReference type="AlphaFoldDB" id="A0A1U9RRT0"/>
<dbReference type="Proteomes" id="UP000189666">
    <property type="component" value="Chromosome"/>
</dbReference>
<reference evidence="1 2" key="1">
    <citation type="submission" date="2017-02" db="EMBL/GenBank/DDBJ databases">
        <title>Complete Genome of Candidatus Carsonella ruddii strain BC, a Nutritional Endosymbiont of Bactericera cockerelli.</title>
        <authorList>
            <person name="Riley A.B."/>
            <person name="Kim D.H."/>
            <person name="Hansen A.K."/>
        </authorList>
    </citation>
    <scope>NUCLEOTIDE SEQUENCE [LARGE SCALE GENOMIC DNA]</scope>
    <source>
        <strain evidence="1 2">BC</strain>
    </source>
</reference>
<dbReference type="RefSeq" id="WP_211118479.1">
    <property type="nucleotide sequence ID" value="NZ_CP019943.1"/>
</dbReference>
<dbReference type="GO" id="GO:0004049">
    <property type="term" value="F:anthranilate synthase activity"/>
    <property type="evidence" value="ECO:0007669"/>
    <property type="project" value="UniProtKB-EC"/>
</dbReference>
<dbReference type="EC" id="4.1.3.27" evidence="1"/>